<protein>
    <recommendedName>
        <fullName evidence="4">IgGFc-binding protein N-terminal domain-containing protein</fullName>
    </recommendedName>
</protein>
<evidence type="ECO:0000313" key="2">
    <source>
        <dbReference type="EMBL" id="UYQ95763.1"/>
    </source>
</evidence>
<reference evidence="2" key="1">
    <citation type="submission" date="2022-10" db="EMBL/GenBank/DDBJ databases">
        <title>Chitinophaga sp. nov., isolated from soil.</title>
        <authorList>
            <person name="Jeon C.O."/>
        </authorList>
    </citation>
    <scope>NUCLEOTIDE SEQUENCE</scope>
    <source>
        <strain evidence="2">R8</strain>
    </source>
</reference>
<feature type="chain" id="PRO_5046054565" description="IgGFc-binding protein N-terminal domain-containing protein" evidence="1">
    <location>
        <begin position="24"/>
        <end position="728"/>
    </location>
</feature>
<evidence type="ECO:0000256" key="1">
    <source>
        <dbReference type="SAM" id="SignalP"/>
    </source>
</evidence>
<evidence type="ECO:0000313" key="3">
    <source>
        <dbReference type="Proteomes" id="UP001162741"/>
    </source>
</evidence>
<feature type="signal peptide" evidence="1">
    <location>
        <begin position="1"/>
        <end position="23"/>
    </location>
</feature>
<keyword evidence="3" id="KW-1185">Reference proteome</keyword>
<organism evidence="2 3">
    <name type="scientific">Chitinophaga horti</name>
    <dbReference type="NCBI Taxonomy" id="2920382"/>
    <lineage>
        <taxon>Bacteria</taxon>
        <taxon>Pseudomonadati</taxon>
        <taxon>Bacteroidota</taxon>
        <taxon>Chitinophagia</taxon>
        <taxon>Chitinophagales</taxon>
        <taxon>Chitinophagaceae</taxon>
        <taxon>Chitinophaga</taxon>
    </lineage>
</organism>
<name>A0ABY6J7U2_9BACT</name>
<keyword evidence="1" id="KW-0732">Signal</keyword>
<gene>
    <name evidence="2" type="ORF">MKQ68_11685</name>
</gene>
<dbReference type="Proteomes" id="UP001162741">
    <property type="component" value="Chromosome"/>
</dbReference>
<dbReference type="EMBL" id="CP107006">
    <property type="protein sequence ID" value="UYQ95763.1"/>
    <property type="molecule type" value="Genomic_DNA"/>
</dbReference>
<evidence type="ECO:0008006" key="4">
    <source>
        <dbReference type="Google" id="ProtNLM"/>
    </source>
</evidence>
<proteinExistence type="predicted"/>
<accession>A0ABY6J7U2</accession>
<dbReference type="RefSeq" id="WP_264283447.1">
    <property type="nucleotide sequence ID" value="NZ_CP107006.1"/>
</dbReference>
<sequence length="728" mass="76917">MKLNFYSALLGVALFVLPSIAYAQMPFSPCSPFGGKRADVIGAEGKYRAPNGAAPTFTIPAGTKSISVYISSETGLTSSTDYQRGDEDFLTINAIIDIAANTSSGYVNVAKNTNTNGSGTNVYGWKNAPLGTFISPARKIGDATPDLNNVNFTIAGNTLTIVEAAVNTHSSFYVEYLSPYNNSLNPLDPQVRSLLHGTGTAATDLTIPIPTGTQIISISAKGTNSSAVDLNSASGTEEGYSNMRFLLDLNNGMADGFITLANGGSADRRSTYVINNKPVTAAGSMTTSGVITGDYSGKLTSEGAVGLFNPEIYVSGGELLIRRDVNYARDFDDAYVIEFYSRVGLGMSAEFIDSDVRDIPKGFSSSTGVSRTFKIPSGTNAIYFNQTGNAVNTDREENENGLSAYAYIDLNTETATGYFYQQVGLSQTVRRDDNYAFKNVPLNNASTRGHTSATGFKGPNPYDISFQLSADKSELTVTNKTGLAGSDYQFLLSADFFGARPDVAFSATNVSFSKGSSCKVVRASVNVCNPGAGNSNGGMPVSFYAGNPTVDPAARLLHVGAFNEDLAVGECKTFNFDIDLSAFSNLNIDLTIIINDNGSFVSGGVGNAVGTPFTLSSLVNQGSLYRECYFENNLLTKTINVNNCPVVDLDPDRSGGAGTPFNYLDYFTAGSATGTPIADADATIIDLDASNIHSATITLTNRLNGAGERLTYLGSFPRASQLSGTIQT</sequence>